<dbReference type="Proteomes" id="UP000238356">
    <property type="component" value="Unassembled WGS sequence"/>
</dbReference>
<proteinExistence type="predicted"/>
<dbReference type="Pfam" id="PF12740">
    <property type="entry name" value="PETase"/>
    <property type="match status" value="1"/>
</dbReference>
<gene>
    <name evidence="2" type="ORF">C5F51_10730</name>
</gene>
<evidence type="ECO:0000259" key="1">
    <source>
        <dbReference type="Pfam" id="PF12740"/>
    </source>
</evidence>
<reference evidence="2 3" key="1">
    <citation type="submission" date="2018-02" db="EMBL/GenBank/DDBJ databases">
        <title>8 Nocardia nova and 1 Nocardia cyriacigeorgica strain used for evolution to TMP-SMX.</title>
        <authorList>
            <person name="Mehta H."/>
            <person name="Weng J."/>
            <person name="Shamoo Y."/>
        </authorList>
    </citation>
    <scope>NUCLEOTIDE SEQUENCE [LARGE SCALE GENOMIC DNA]</scope>
    <source>
        <strain evidence="2 3">BAA2227</strain>
    </source>
</reference>
<protein>
    <submittedName>
        <fullName evidence="2">Alpha/beta hydrolase</fullName>
    </submittedName>
</protein>
<dbReference type="InterPro" id="IPR029058">
    <property type="entry name" value="AB_hydrolase_fold"/>
</dbReference>
<keyword evidence="2" id="KW-0378">Hydrolase</keyword>
<evidence type="ECO:0000313" key="3">
    <source>
        <dbReference type="Proteomes" id="UP000238356"/>
    </source>
</evidence>
<dbReference type="Gene3D" id="3.40.50.1820">
    <property type="entry name" value="alpha/beta hydrolase"/>
    <property type="match status" value="1"/>
</dbReference>
<dbReference type="InterPro" id="IPR041127">
    <property type="entry name" value="PET_hydrolase/cutinase-like"/>
</dbReference>
<evidence type="ECO:0000313" key="2">
    <source>
        <dbReference type="EMBL" id="PPJ29921.1"/>
    </source>
</evidence>
<dbReference type="SUPFAM" id="SSF53474">
    <property type="entry name" value="alpha/beta-Hydrolases"/>
    <property type="match status" value="1"/>
</dbReference>
<sequence length="352" mass="37206">MPRHNPLPRTLIPTGRRSVTVCSARFYAANMRRAVLQVLTVLVTVAVAAAVAATAYAADPYRASGPTEARYLEPGPWQVTEHYEFGCCDSTGAAYDIWYPTDVAARGPRHPIITWGNGTAAQPRQYAHLLRHLASWGFVVIATENRSTGTGVDIAGAARYLVERAADPASVFHDRLDTSAIGAVGHSQGATGVLNAMIDSGGLIRTAVPIELPAQSFCSNRLSCTDTRRLGGGSVFFVNGSDDALISPSQKLWALPGLQSNQDYYEATPGSVTKVWGTLVGPNHNDVQGQPDCARASSPCTDGVYGYLGYPTAWLVARLWGCAGAAAAFAPGTGEFYAPNPHWANQIGAAAG</sequence>
<dbReference type="EMBL" id="PSZD01000005">
    <property type="protein sequence ID" value="PPJ29921.1"/>
    <property type="molecule type" value="Genomic_DNA"/>
</dbReference>
<keyword evidence="3" id="KW-1185">Reference proteome</keyword>
<accession>A0A2S6A9J6</accession>
<comment type="caution">
    <text evidence="2">The sequence shown here is derived from an EMBL/GenBank/DDBJ whole genome shotgun (WGS) entry which is preliminary data.</text>
</comment>
<dbReference type="PANTHER" id="PTHR33428:SF14">
    <property type="entry name" value="CARBOXYLESTERASE TYPE B DOMAIN-CONTAINING PROTEIN"/>
    <property type="match status" value="1"/>
</dbReference>
<organism evidence="2 3">
    <name type="scientific">Nocardia nova</name>
    <dbReference type="NCBI Taxonomy" id="37330"/>
    <lineage>
        <taxon>Bacteria</taxon>
        <taxon>Bacillati</taxon>
        <taxon>Actinomycetota</taxon>
        <taxon>Actinomycetes</taxon>
        <taxon>Mycobacteriales</taxon>
        <taxon>Nocardiaceae</taxon>
        <taxon>Nocardia</taxon>
    </lineage>
</organism>
<dbReference type="AlphaFoldDB" id="A0A2S6A9J6"/>
<dbReference type="GO" id="GO:0016787">
    <property type="term" value="F:hydrolase activity"/>
    <property type="evidence" value="ECO:0007669"/>
    <property type="project" value="UniProtKB-KW"/>
</dbReference>
<name>A0A2S6A9J6_9NOCA</name>
<feature type="domain" description="PET hydrolase/cutinase-like" evidence="1">
    <location>
        <begin position="64"/>
        <end position="210"/>
    </location>
</feature>
<dbReference type="PANTHER" id="PTHR33428">
    <property type="entry name" value="CHLOROPHYLLASE-2, CHLOROPLASTIC"/>
    <property type="match status" value="1"/>
</dbReference>